<accession>A0A7K3RL69</accession>
<protein>
    <recommendedName>
        <fullName evidence="4">Chemotaxis protein</fullName>
    </recommendedName>
</protein>
<evidence type="ECO:0000256" key="1">
    <source>
        <dbReference type="SAM" id="Coils"/>
    </source>
</evidence>
<dbReference type="Pfam" id="PF03752">
    <property type="entry name" value="ALF"/>
    <property type="match status" value="1"/>
</dbReference>
<reference evidence="2 3" key="1">
    <citation type="submission" date="2020-01" db="EMBL/GenBank/DDBJ databases">
        <title>Insect and environment-associated Actinomycetes.</title>
        <authorList>
            <person name="Currrie C."/>
            <person name="Chevrette M."/>
            <person name="Carlson C."/>
            <person name="Stubbendieck R."/>
            <person name="Wendt-Pienkowski E."/>
        </authorList>
    </citation>
    <scope>NUCLEOTIDE SEQUENCE [LARGE SCALE GENOMIC DNA]</scope>
    <source>
        <strain evidence="2 3">SID7903</strain>
    </source>
</reference>
<gene>
    <name evidence="2" type="ORF">G3I58_33735</name>
</gene>
<evidence type="ECO:0000313" key="2">
    <source>
        <dbReference type="EMBL" id="NEC02901.1"/>
    </source>
</evidence>
<keyword evidence="1" id="KW-0175">Coiled coil</keyword>
<dbReference type="PANTHER" id="PTHR23242:SF9">
    <property type="entry name" value="TRANSCRIPTION FACTOR HOXA13"/>
    <property type="match status" value="1"/>
</dbReference>
<sequence>AREAADDANAQAARATSAANLSRQLAGKAASAAAAAHKAANSAADHADKAAAAAEEAAKYAGQAIELATRSRVFAEEAMKAATTAADAVKEATDVEAAAREAEAARIEQDTEVGIIAARLKAAQEQEALKRIETQRTQSDQTAQEIRDLIARAQDAFTAGDEAKAVSSGREAAVKLLDSHGTWTRQAAEFALAAGDYEILNWIDVDRPAAQRQDDRETVLALAEMAAPDVAAGAHVALKSQDPDAASQFLEKGVTDTSVEENRVKVFTILGQQPGPAVKAKAEAALADGSPTALFNFLSTEYVEAVKEDDTVEVFKILNTGGAYLRSAAKVVLEGSALMRRSFIANDQFNVARLDHDAEAHVAAIRAAIAHAAQVAQRALEDAARAAKAAADARKAAAEAADWARKADDYATAAGAA</sequence>
<comment type="caution">
    <text evidence="2">The sequence shown here is derived from an EMBL/GenBank/DDBJ whole genome shotgun (WGS) entry which is preliminary data.</text>
</comment>
<dbReference type="InterPro" id="IPR005506">
    <property type="entry name" value="DUF312_ALF"/>
</dbReference>
<dbReference type="EMBL" id="JAAGMS010000368">
    <property type="protein sequence ID" value="NEC02901.1"/>
    <property type="molecule type" value="Genomic_DNA"/>
</dbReference>
<evidence type="ECO:0008006" key="4">
    <source>
        <dbReference type="Google" id="ProtNLM"/>
    </source>
</evidence>
<evidence type="ECO:0000313" key="3">
    <source>
        <dbReference type="Proteomes" id="UP000470951"/>
    </source>
</evidence>
<dbReference type="AlphaFoldDB" id="A0A7K3RL69"/>
<feature type="non-terminal residue" evidence="2">
    <location>
        <position position="417"/>
    </location>
</feature>
<organism evidence="2 3">
    <name type="scientific">Streptomyces anulatus</name>
    <name type="common">Streptomyces chrysomallus</name>
    <dbReference type="NCBI Taxonomy" id="1892"/>
    <lineage>
        <taxon>Bacteria</taxon>
        <taxon>Bacillati</taxon>
        <taxon>Actinomycetota</taxon>
        <taxon>Actinomycetes</taxon>
        <taxon>Kitasatosporales</taxon>
        <taxon>Streptomycetaceae</taxon>
        <taxon>Streptomyces</taxon>
    </lineage>
</organism>
<feature type="coiled-coil region" evidence="1">
    <location>
        <begin position="85"/>
        <end position="135"/>
    </location>
</feature>
<feature type="non-terminal residue" evidence="2">
    <location>
        <position position="1"/>
    </location>
</feature>
<name>A0A7K3RL69_STRAQ</name>
<dbReference type="PANTHER" id="PTHR23242">
    <property type="entry name" value="TRANSCRIPTION FACTOR HOXA13"/>
    <property type="match status" value="1"/>
</dbReference>
<proteinExistence type="predicted"/>
<dbReference type="Proteomes" id="UP000470951">
    <property type="component" value="Unassembled WGS sequence"/>
</dbReference>